<dbReference type="Gene3D" id="3.40.50.720">
    <property type="entry name" value="NAD(P)-binding Rossmann-like Domain"/>
    <property type="match status" value="1"/>
</dbReference>
<dbReference type="SMART" id="SM00985">
    <property type="entry name" value="UBA_e1_C"/>
    <property type="match status" value="1"/>
</dbReference>
<dbReference type="InterPro" id="IPR018965">
    <property type="entry name" value="Ub-activating_enz_E1_C"/>
</dbReference>
<organism evidence="6 7">
    <name type="scientific">Anaeramoeba ignava</name>
    <name type="common">Anaerobic marine amoeba</name>
    <dbReference type="NCBI Taxonomy" id="1746090"/>
    <lineage>
        <taxon>Eukaryota</taxon>
        <taxon>Metamonada</taxon>
        <taxon>Anaeramoebidae</taxon>
        <taxon>Anaeramoeba</taxon>
    </lineage>
</organism>
<comment type="pathway">
    <text evidence="1">Protein modification; protein ubiquitination.</text>
</comment>
<dbReference type="SUPFAM" id="SSF69572">
    <property type="entry name" value="Activating enzymes of the ubiquitin-like proteins"/>
    <property type="match status" value="2"/>
</dbReference>
<comment type="caution">
    <text evidence="6">The sequence shown here is derived from an EMBL/GenBank/DDBJ whole genome shotgun (WGS) entry which is preliminary data.</text>
</comment>
<dbReference type="Pfam" id="PF10585">
    <property type="entry name" value="UBA_E1_SCCH"/>
    <property type="match status" value="1"/>
</dbReference>
<evidence type="ECO:0000313" key="7">
    <source>
        <dbReference type="Proteomes" id="UP001149090"/>
    </source>
</evidence>
<dbReference type="InterPro" id="IPR000594">
    <property type="entry name" value="ThiF_NAD_FAD-bd"/>
</dbReference>
<evidence type="ECO:0000313" key="6">
    <source>
        <dbReference type="EMBL" id="KAJ5080679.1"/>
    </source>
</evidence>
<gene>
    <name evidence="6" type="ORF">M0811_13863</name>
</gene>
<dbReference type="InterPro" id="IPR019572">
    <property type="entry name" value="UBA_E1_SCCH"/>
</dbReference>
<dbReference type="EMBL" id="JAPDFW010000004">
    <property type="protein sequence ID" value="KAJ5080679.1"/>
    <property type="molecule type" value="Genomic_DNA"/>
</dbReference>
<evidence type="ECO:0000256" key="4">
    <source>
        <dbReference type="SAM" id="MobiDB-lite"/>
    </source>
</evidence>
<dbReference type="InterPro" id="IPR042449">
    <property type="entry name" value="Ub-E1_IAD_1"/>
</dbReference>
<dbReference type="InterPro" id="IPR042302">
    <property type="entry name" value="E1_FCCH_sf"/>
</dbReference>
<name>A0A9Q0RHZ9_ANAIG</name>
<reference evidence="6" key="1">
    <citation type="submission" date="2022-10" db="EMBL/GenBank/DDBJ databases">
        <title>Novel sulphate-reducing endosymbionts in the free-living metamonad Anaeramoeba.</title>
        <authorList>
            <person name="Jerlstrom-Hultqvist J."/>
            <person name="Cepicka I."/>
            <person name="Gallot-Lavallee L."/>
            <person name="Salas-Leiva D."/>
            <person name="Curtis B.A."/>
            <person name="Zahonova K."/>
            <person name="Pipaliya S."/>
            <person name="Dacks J."/>
            <person name="Roger A.J."/>
        </authorList>
    </citation>
    <scope>NUCLEOTIDE SEQUENCE</scope>
    <source>
        <strain evidence="6">BMAN</strain>
    </source>
</reference>
<dbReference type="OrthoDB" id="10252231at2759"/>
<dbReference type="Gene3D" id="1.10.10.2660">
    <property type="entry name" value="Ubiquitin-activating enzyme E1, SCCH domain"/>
    <property type="match status" value="1"/>
</dbReference>
<dbReference type="OMA" id="WSHCVEL"/>
<proteinExistence type="inferred from homology"/>
<dbReference type="Gene3D" id="3.40.50.12550">
    <property type="entry name" value="Ubiquitin-activating enzyme E1, inactive adenylation domain, subdomain 2"/>
    <property type="match status" value="1"/>
</dbReference>
<feature type="domain" description="Ubiquitin-activating enzyme E1 C-terminal" evidence="5">
    <location>
        <begin position="974"/>
        <end position="1101"/>
    </location>
</feature>
<dbReference type="PANTHER" id="PTHR10953">
    <property type="entry name" value="UBIQUITIN-ACTIVATING ENZYME E1"/>
    <property type="match status" value="1"/>
</dbReference>
<dbReference type="InterPro" id="IPR035985">
    <property type="entry name" value="Ubiquitin-activating_enz"/>
</dbReference>
<dbReference type="InterPro" id="IPR045886">
    <property type="entry name" value="ThiF/MoeB/HesA"/>
</dbReference>
<dbReference type="PRINTS" id="PR01849">
    <property type="entry name" value="UBIQUITINACT"/>
</dbReference>
<dbReference type="NCBIfam" id="TIGR01408">
    <property type="entry name" value="Ube1"/>
    <property type="match status" value="1"/>
</dbReference>
<comment type="similarity">
    <text evidence="2">Belongs to the ubiquitin-activating E1 family.</text>
</comment>
<protein>
    <submittedName>
        <fullName evidence="6">Ubiquitin-like modifier-activating enzyme 6</fullName>
    </submittedName>
</protein>
<evidence type="ECO:0000259" key="5">
    <source>
        <dbReference type="SMART" id="SM00985"/>
    </source>
</evidence>
<feature type="region of interest" description="Disordered" evidence="4">
    <location>
        <begin position="796"/>
        <end position="829"/>
    </location>
</feature>
<dbReference type="Proteomes" id="UP001149090">
    <property type="component" value="Unassembled WGS sequence"/>
</dbReference>
<dbReference type="InterPro" id="IPR000011">
    <property type="entry name" value="UBQ/SUMO-activ_enz_E1-like"/>
</dbReference>
<evidence type="ECO:0000256" key="1">
    <source>
        <dbReference type="ARBA" id="ARBA00004906"/>
    </source>
</evidence>
<dbReference type="GO" id="GO:0005737">
    <property type="term" value="C:cytoplasm"/>
    <property type="evidence" value="ECO:0007669"/>
    <property type="project" value="TreeGrafter"/>
</dbReference>
<dbReference type="Pfam" id="PF00899">
    <property type="entry name" value="ThiF"/>
    <property type="match status" value="2"/>
</dbReference>
<evidence type="ECO:0000256" key="2">
    <source>
        <dbReference type="ARBA" id="ARBA00005673"/>
    </source>
</evidence>
<dbReference type="GO" id="GO:0006974">
    <property type="term" value="P:DNA damage response"/>
    <property type="evidence" value="ECO:0007669"/>
    <property type="project" value="TreeGrafter"/>
</dbReference>
<keyword evidence="3" id="KW-0436">Ligase</keyword>
<sequence length="1117" mass="128619">MIEETSEIDDGFYSRQRYVYGDEAMSSMSKANLFLSGINGLGIEIAKNITLAGVKSLTLHDTKLSTMEDLSTNFFITEQDIGKNRAEVCAHKVSELNPYVQILTNTKEILSEKEEELNFLEEYSCVIINEGTLTNLKRINEFCRKKGIPFIYCETKGVFSWVFNDFGDDFYVKDQTGEEERTGEILEITNSNPCIVCCLEPHGFSTGDYVKLTGIVGMTELNNDEKIHQVKVISRTEFSIDVDSTNFNKYERNGIFCESKMGTHLNFKSLSESLKNPEFLIADPAKFDMDQLMLGLKSLSKFKEEYGRDPHAWSEEDGNIFIEIARKIYLEEEKLKDLKDLKEKKDDEFLNIDLLHKISFTAEGYLCPISAFLGGLIGQEAIKAISNKFTPLKQWMCYDAREMVPSQLTKQEISKRFEEIKKYKNTRYYHQVICLGKNHHKKVCALRLFMVGCGAIGCELLKNFALMGVATQKDIDNKPGKMTITDNDLIEKSNLNRQFLFRPADINHSKSQVAREAVLKMNKDSNIEAHVIRVGPESENVYTNDFFQGLDMIVNALDNIAARLYMDTRSVISQRPLLESGTLGTKGHVEVIIPFITETYGSHRDPPEKSVPFCTLKSFPTSVEHTIEWARDKFETLFSMKIHAAKQALSSFKLLDQFFLQNQNKDDSQMNVDPPKVLGVRQVSKVLKSKPRSFEDCIHFARNLFEKSFTHKIMNLLHVFPEDHVLDDGVLFWAPPKKIPSIIYFNNKDPLHMDFIIHSAYLWADVWKVPKPEKELTQEEINKIISTTKIPKFVPKNKPIEVDENAEKDEKEKDEKDEKEKEAKEKEEDNYNKIEELKRLHEIMKNITNEIQKELEVFPLDFEKDDETNHHIDFIHCAAMIRAQNYGITQVNRLMTKKIAGKIIPAIATTTSVVSGLVSLELLKLASSKSLRGQRGRKGAFAYFDTKENEKSSQLEKSSEISKNVEYHFVLSDFKNAFLNIALPLLFLSEPGRINDSVIDFKDKKLHFNKWDKWEIHHPNISIEKFIEYCKNKYGLLVADINFNGKLIYANFISKCLEPSFLKKKLRVLFHLPKNTPYADFVVTFFNDKNEQVESPEFRLILTRGKQKKMRVEAKQK</sequence>
<dbReference type="InterPro" id="IPR018075">
    <property type="entry name" value="UBQ-activ_enz_E1"/>
</dbReference>
<dbReference type="GO" id="GO:0005634">
    <property type="term" value="C:nucleus"/>
    <property type="evidence" value="ECO:0007669"/>
    <property type="project" value="TreeGrafter"/>
</dbReference>
<evidence type="ECO:0000256" key="3">
    <source>
        <dbReference type="ARBA" id="ARBA00022598"/>
    </source>
</evidence>
<dbReference type="Gene3D" id="2.40.30.180">
    <property type="entry name" value="Ubiquitin-activating enzyme E1, FCCH domain"/>
    <property type="match status" value="1"/>
</dbReference>
<dbReference type="AlphaFoldDB" id="A0A9Q0RHZ9"/>
<dbReference type="GO" id="GO:0006511">
    <property type="term" value="P:ubiquitin-dependent protein catabolic process"/>
    <property type="evidence" value="ECO:0007669"/>
    <property type="project" value="TreeGrafter"/>
</dbReference>
<dbReference type="InterPro" id="IPR042063">
    <property type="entry name" value="Ubi_acti_E1_SCCH"/>
</dbReference>
<dbReference type="GO" id="GO:0004839">
    <property type="term" value="F:ubiquitin activating enzyme activity"/>
    <property type="evidence" value="ECO:0007669"/>
    <property type="project" value="TreeGrafter"/>
</dbReference>
<feature type="compositionally biased region" description="Basic and acidic residues" evidence="4">
    <location>
        <begin position="808"/>
        <end position="829"/>
    </location>
</feature>
<keyword evidence="7" id="KW-1185">Reference proteome</keyword>
<dbReference type="PANTHER" id="PTHR10953:SF186">
    <property type="entry name" value="UBIQUITIN-LIKE MODIFIER-ACTIVATING ENZYME 6"/>
    <property type="match status" value="1"/>
</dbReference>
<accession>A0A9Q0RHZ9</accession>
<dbReference type="Gene3D" id="3.50.50.80">
    <property type="entry name" value="Ubiquitin-activating enzyme E1, inactive adenylation domain, subdomain 1"/>
    <property type="match status" value="1"/>
</dbReference>
<dbReference type="Pfam" id="PF09358">
    <property type="entry name" value="E1_UFD"/>
    <property type="match status" value="1"/>
</dbReference>
<dbReference type="FunFam" id="3.50.50.80:FF:000001">
    <property type="entry name" value="ubiquitin-like modifier-activating enzyme 1"/>
    <property type="match status" value="1"/>
</dbReference>